<feature type="signal peptide" evidence="12">
    <location>
        <begin position="1"/>
        <end position="20"/>
    </location>
</feature>
<evidence type="ECO:0000256" key="2">
    <source>
        <dbReference type="ARBA" id="ARBA00022448"/>
    </source>
</evidence>
<dbReference type="SUPFAM" id="SSF56935">
    <property type="entry name" value="Porins"/>
    <property type="match status" value="1"/>
</dbReference>
<feature type="short sequence motif" description="TonB C-terminal box" evidence="10">
    <location>
        <begin position="968"/>
        <end position="985"/>
    </location>
</feature>
<evidence type="ECO:0000259" key="13">
    <source>
        <dbReference type="Pfam" id="PF00593"/>
    </source>
</evidence>
<evidence type="ECO:0000256" key="6">
    <source>
        <dbReference type="ARBA" id="ARBA00023077"/>
    </source>
</evidence>
<dbReference type="Pfam" id="PF00593">
    <property type="entry name" value="TonB_dep_Rec_b-barrel"/>
    <property type="match status" value="1"/>
</dbReference>
<keyword evidence="7 9" id="KW-0472">Membrane</keyword>
<evidence type="ECO:0000256" key="12">
    <source>
        <dbReference type="SAM" id="SignalP"/>
    </source>
</evidence>
<evidence type="ECO:0000256" key="9">
    <source>
        <dbReference type="PROSITE-ProRule" id="PRU01360"/>
    </source>
</evidence>
<dbReference type="PANTHER" id="PTHR47234">
    <property type="match status" value="1"/>
</dbReference>
<dbReference type="PANTHER" id="PTHR47234:SF2">
    <property type="entry name" value="TONB-DEPENDENT RECEPTOR"/>
    <property type="match status" value="1"/>
</dbReference>
<feature type="domain" description="TonB-dependent receptor-like beta-barrel" evidence="13">
    <location>
        <begin position="459"/>
        <end position="944"/>
    </location>
</feature>
<dbReference type="RefSeq" id="WP_018083021.1">
    <property type="nucleotide sequence ID" value="NZ_AQWM01000022.1"/>
</dbReference>
<keyword evidence="4 9" id="KW-0812">Transmembrane</keyword>
<evidence type="ECO:0000256" key="8">
    <source>
        <dbReference type="ARBA" id="ARBA00023237"/>
    </source>
</evidence>
<evidence type="ECO:0000259" key="14">
    <source>
        <dbReference type="Pfam" id="PF07715"/>
    </source>
</evidence>
<protein>
    <recommendedName>
        <fullName evidence="17">TonB-dependent receptor</fullName>
    </recommendedName>
</protein>
<keyword evidence="3 9" id="KW-1134">Transmembrane beta strand</keyword>
<evidence type="ECO:0000313" key="16">
    <source>
        <dbReference type="Proteomes" id="UP000017837"/>
    </source>
</evidence>
<evidence type="ECO:0000256" key="3">
    <source>
        <dbReference type="ARBA" id="ARBA00022452"/>
    </source>
</evidence>
<evidence type="ECO:0000256" key="7">
    <source>
        <dbReference type="ARBA" id="ARBA00023136"/>
    </source>
</evidence>
<comment type="caution">
    <text evidence="15">The sequence shown here is derived from an EMBL/GenBank/DDBJ whole genome shotgun (WGS) entry which is preliminary data.</text>
</comment>
<keyword evidence="16" id="KW-1185">Reference proteome</keyword>
<dbReference type="InterPro" id="IPR037066">
    <property type="entry name" value="Plug_dom_sf"/>
</dbReference>
<dbReference type="InterPro" id="IPR036942">
    <property type="entry name" value="Beta-barrel_TonB_sf"/>
</dbReference>
<evidence type="ECO:0000256" key="1">
    <source>
        <dbReference type="ARBA" id="ARBA00004571"/>
    </source>
</evidence>
<accession>V4PNG2</accession>
<dbReference type="Gene3D" id="2.40.170.20">
    <property type="entry name" value="TonB-dependent receptor, beta-barrel domain"/>
    <property type="match status" value="1"/>
</dbReference>
<feature type="chain" id="PRO_5004725211" description="TonB-dependent receptor" evidence="12">
    <location>
        <begin position="21"/>
        <end position="985"/>
    </location>
</feature>
<dbReference type="PATRIC" id="fig|1121022.4.peg.3074"/>
<name>V4PNG2_9CAUL</name>
<evidence type="ECO:0000256" key="10">
    <source>
        <dbReference type="PROSITE-ProRule" id="PRU10144"/>
    </source>
</evidence>
<organism evidence="15 16">
    <name type="scientific">Asticcacaulis benevestitus DSM 16100 = ATCC BAA-896</name>
    <dbReference type="NCBI Taxonomy" id="1121022"/>
    <lineage>
        <taxon>Bacteria</taxon>
        <taxon>Pseudomonadati</taxon>
        <taxon>Pseudomonadota</taxon>
        <taxon>Alphaproteobacteria</taxon>
        <taxon>Caulobacterales</taxon>
        <taxon>Caulobacteraceae</taxon>
        <taxon>Asticcacaulis</taxon>
    </lineage>
</organism>
<evidence type="ECO:0008006" key="17">
    <source>
        <dbReference type="Google" id="ProtNLM"/>
    </source>
</evidence>
<keyword evidence="5 12" id="KW-0732">Signal</keyword>
<dbReference type="PROSITE" id="PS01156">
    <property type="entry name" value="TONB_DEPENDENT_REC_2"/>
    <property type="match status" value="1"/>
</dbReference>
<reference evidence="15 16" key="1">
    <citation type="journal article" date="2014" name="Nature">
        <title>Sequential evolution of bacterial morphology by co-option of a developmental regulator.</title>
        <authorList>
            <person name="Jiang C."/>
            <person name="Brown P.J."/>
            <person name="Ducret A."/>
            <person name="Brun Y.V."/>
        </authorList>
    </citation>
    <scope>NUCLEOTIDE SEQUENCE [LARGE SCALE GENOMIC DNA]</scope>
    <source>
        <strain evidence="15 16">DSM 16100</strain>
    </source>
</reference>
<evidence type="ECO:0000256" key="4">
    <source>
        <dbReference type="ARBA" id="ARBA00022692"/>
    </source>
</evidence>
<dbReference type="PROSITE" id="PS52016">
    <property type="entry name" value="TONB_DEPENDENT_REC_3"/>
    <property type="match status" value="1"/>
</dbReference>
<sequence>MSGVALAALGTACFITPAFAQDAPVSAAEPEATQVVVTGTRIRRPNLKSASPITSIDSKEVALQGAVAVDTFLNDLPMFTADANENNSNGSDGTAQVNLRDLGSNRNLVLIDGQRFLPTLGVDVNFIPSTLIERTDVLTGGASSVYGSDAISGVVNFIMRKNLNGVRMDGTYSIFNHQNDDTYLRDLSKAKGFDLPKSSVWDGAKTDINVAAGANFEDGKGNVTAYFGYRHMDAVTQGDRDVSNCALNSAGTGGSDFACGGSLQHAYGRFMPLDLDNPFAGLDYSNAKDGSKSWVPTDSTFAYNYAPSNYFQRDSDRYTAGAFAHYDFNEHAKVYGTFMFMDDHSISQVAPSAIWFYNPFTINCNNPLMSAQQAGILCAGPNAQATGSTESYVTMRMVNGAGRRNDMRHTDYRFSGGVKGEINEAFSYDASYMLSKTMARFNYQNDVNQVKAANALQAVNVNGVATCLSVINGKDPRCVPVDVFSAKGPSAEALAYLYAPTYTKTDQDLKSFNAYITGDLGHYGVTSPWSSDGVAVVLGFEHREETLDTQYDETQLVAGAVNADGKVKVSEVFSEIDVPIVQDKTWIKSFDVSLGYRKSKYETSSSKTETQKKDTETYKVEFKYAPTSDLLLRASYNQAMRAPNISELFAARGVGNSSFDDPCSHTNLSLAGAPSFEKCANTGVTRAQYDGKTITDCAAGVCTALGGGNPYLNPETAKTLTYGFVLTPKAVPGLSVSLDYFKIHVDNYIGTVSPSVTMSQCISTGDPYYCSLIVRNTDRGILTSPNLNTTGYVVATALNTGYLETTGVDISANYTLDTEYGNVNFAFVGTKLETLETEVLPGLGSFDCTGLYGPTCGQPHPEWRHNLRTTWATPWAGKAYLPTSLSVNWRYLGETKLTNNSSDPYLAGTTSIRNAKIEAYNYIDLAATFVLPYNVNLRAGINNVLDKSPPAVVDGLLYSFGNGNTYPGTYDALGRMLFVGFSAAF</sequence>
<comment type="subcellular location">
    <subcellularLocation>
        <location evidence="1 9">Cell outer membrane</location>
        <topology evidence="1 9">Multi-pass membrane protein</topology>
    </subcellularLocation>
</comment>
<dbReference type="EMBL" id="AWGB01000033">
    <property type="protein sequence ID" value="ESQ88834.1"/>
    <property type="molecule type" value="Genomic_DNA"/>
</dbReference>
<dbReference type="eggNOG" id="COG4206">
    <property type="taxonomic scope" value="Bacteria"/>
</dbReference>
<dbReference type="InterPro" id="IPR012910">
    <property type="entry name" value="Plug_dom"/>
</dbReference>
<dbReference type="Gene3D" id="2.170.130.10">
    <property type="entry name" value="TonB-dependent receptor, plug domain"/>
    <property type="match status" value="1"/>
</dbReference>
<comment type="similarity">
    <text evidence="9 11">Belongs to the TonB-dependent receptor family.</text>
</comment>
<evidence type="ECO:0000313" key="15">
    <source>
        <dbReference type="EMBL" id="ESQ88834.1"/>
    </source>
</evidence>
<feature type="domain" description="TonB-dependent receptor plug" evidence="14">
    <location>
        <begin position="48"/>
        <end position="154"/>
    </location>
</feature>
<dbReference type="STRING" id="1121022.GCA_000376105_03347"/>
<keyword evidence="8 9" id="KW-0998">Cell outer membrane</keyword>
<proteinExistence type="inferred from homology"/>
<dbReference type="GO" id="GO:0009279">
    <property type="term" value="C:cell outer membrane"/>
    <property type="evidence" value="ECO:0007669"/>
    <property type="project" value="UniProtKB-SubCell"/>
</dbReference>
<dbReference type="Pfam" id="PF07715">
    <property type="entry name" value="Plug"/>
    <property type="match status" value="1"/>
</dbReference>
<keyword evidence="6 11" id="KW-0798">TonB box</keyword>
<dbReference type="Proteomes" id="UP000017837">
    <property type="component" value="Unassembled WGS sequence"/>
</dbReference>
<dbReference type="InterPro" id="IPR000531">
    <property type="entry name" value="Beta-barrel_TonB"/>
</dbReference>
<keyword evidence="2 9" id="KW-0813">Transport</keyword>
<dbReference type="InterPro" id="IPR039426">
    <property type="entry name" value="TonB-dep_rcpt-like"/>
</dbReference>
<evidence type="ECO:0000256" key="5">
    <source>
        <dbReference type="ARBA" id="ARBA00022729"/>
    </source>
</evidence>
<dbReference type="InterPro" id="IPR010917">
    <property type="entry name" value="TonB_rcpt_CS"/>
</dbReference>
<gene>
    <name evidence="15" type="ORF">ABENE_15100</name>
</gene>
<dbReference type="eggNOG" id="COG4771">
    <property type="taxonomic scope" value="Bacteria"/>
</dbReference>
<dbReference type="AlphaFoldDB" id="V4PNG2"/>
<evidence type="ECO:0000256" key="11">
    <source>
        <dbReference type="RuleBase" id="RU003357"/>
    </source>
</evidence>